<evidence type="ECO:0000313" key="3">
    <source>
        <dbReference type="Proteomes" id="UP000800036"/>
    </source>
</evidence>
<sequence length="115" mass="12551">EQPVRDMEQQLAGVKLKDDLASKDDLEVGSGALLPAQRELAVAIQACTGLTLDEEIRRRNTAICAAMRYRGIEEGGARPGRPKRSSGHITPLVMSEEDPRLEIDRKALESAKVSV</sequence>
<dbReference type="Proteomes" id="UP000800036">
    <property type="component" value="Unassembled WGS sequence"/>
</dbReference>
<keyword evidence="3" id="KW-1185">Reference proteome</keyword>
<feature type="region of interest" description="Disordered" evidence="1">
    <location>
        <begin position="74"/>
        <end position="101"/>
    </location>
</feature>
<dbReference type="OrthoDB" id="4485682at2759"/>
<proteinExistence type="predicted"/>
<organism evidence="2 3">
    <name type="scientific">Bimuria novae-zelandiae CBS 107.79</name>
    <dbReference type="NCBI Taxonomy" id="1447943"/>
    <lineage>
        <taxon>Eukaryota</taxon>
        <taxon>Fungi</taxon>
        <taxon>Dikarya</taxon>
        <taxon>Ascomycota</taxon>
        <taxon>Pezizomycotina</taxon>
        <taxon>Dothideomycetes</taxon>
        <taxon>Pleosporomycetidae</taxon>
        <taxon>Pleosporales</taxon>
        <taxon>Massarineae</taxon>
        <taxon>Didymosphaeriaceae</taxon>
        <taxon>Bimuria</taxon>
    </lineage>
</organism>
<dbReference type="EMBL" id="ML976678">
    <property type="protein sequence ID" value="KAF1973773.1"/>
    <property type="molecule type" value="Genomic_DNA"/>
</dbReference>
<accession>A0A6A5V8P6</accession>
<evidence type="ECO:0000256" key="1">
    <source>
        <dbReference type="SAM" id="MobiDB-lite"/>
    </source>
</evidence>
<protein>
    <submittedName>
        <fullName evidence="2">Uncharacterized protein</fullName>
    </submittedName>
</protein>
<feature type="non-terminal residue" evidence="2">
    <location>
        <position position="1"/>
    </location>
</feature>
<gene>
    <name evidence="2" type="ORF">BU23DRAFT_463609</name>
</gene>
<dbReference type="AlphaFoldDB" id="A0A6A5V8P6"/>
<reference evidence="2" key="1">
    <citation type="journal article" date="2020" name="Stud. Mycol.">
        <title>101 Dothideomycetes genomes: a test case for predicting lifestyles and emergence of pathogens.</title>
        <authorList>
            <person name="Haridas S."/>
            <person name="Albert R."/>
            <person name="Binder M."/>
            <person name="Bloem J."/>
            <person name="Labutti K."/>
            <person name="Salamov A."/>
            <person name="Andreopoulos B."/>
            <person name="Baker S."/>
            <person name="Barry K."/>
            <person name="Bills G."/>
            <person name="Bluhm B."/>
            <person name="Cannon C."/>
            <person name="Castanera R."/>
            <person name="Culley D."/>
            <person name="Daum C."/>
            <person name="Ezra D."/>
            <person name="Gonzalez J."/>
            <person name="Henrissat B."/>
            <person name="Kuo A."/>
            <person name="Liang C."/>
            <person name="Lipzen A."/>
            <person name="Lutzoni F."/>
            <person name="Magnuson J."/>
            <person name="Mondo S."/>
            <person name="Nolan M."/>
            <person name="Ohm R."/>
            <person name="Pangilinan J."/>
            <person name="Park H.-J."/>
            <person name="Ramirez L."/>
            <person name="Alfaro M."/>
            <person name="Sun H."/>
            <person name="Tritt A."/>
            <person name="Yoshinaga Y."/>
            <person name="Zwiers L.-H."/>
            <person name="Turgeon B."/>
            <person name="Goodwin S."/>
            <person name="Spatafora J."/>
            <person name="Crous P."/>
            <person name="Grigoriev I."/>
        </authorList>
    </citation>
    <scope>NUCLEOTIDE SEQUENCE</scope>
    <source>
        <strain evidence="2">CBS 107.79</strain>
    </source>
</reference>
<name>A0A6A5V8P6_9PLEO</name>
<evidence type="ECO:0000313" key="2">
    <source>
        <dbReference type="EMBL" id="KAF1973773.1"/>
    </source>
</evidence>